<keyword evidence="8" id="KW-1185">Reference proteome</keyword>
<reference evidence="7 8" key="1">
    <citation type="submission" date="2015-06" db="EMBL/GenBank/DDBJ databases">
        <title>Draft genome sequence of beer spoilage bacterium Megasphaera cerevisiae type strain 20462.</title>
        <authorList>
            <person name="Kutumbaka K."/>
            <person name="Pasmowitz J."/>
            <person name="Mategko J."/>
            <person name="Reyes D."/>
            <person name="Friedrich A."/>
            <person name="Han S."/>
            <person name="Martens-Habbena W."/>
            <person name="Neal-McKinney J."/>
            <person name="Janagama H.K."/>
            <person name="Nadala C."/>
            <person name="Samadpour M."/>
        </authorList>
    </citation>
    <scope>NUCLEOTIDE SEQUENCE [LARGE SCALE GENOMIC DNA]</scope>
    <source>
        <strain evidence="7 8">DSM 20462</strain>
    </source>
</reference>
<evidence type="ECO:0000256" key="5">
    <source>
        <dbReference type="PROSITE-ProRule" id="PRU00335"/>
    </source>
</evidence>
<dbReference type="GO" id="GO:0000976">
    <property type="term" value="F:transcription cis-regulatory region binding"/>
    <property type="evidence" value="ECO:0007669"/>
    <property type="project" value="TreeGrafter"/>
</dbReference>
<dbReference type="PROSITE" id="PS50977">
    <property type="entry name" value="HTH_TETR_2"/>
    <property type="match status" value="1"/>
</dbReference>
<dbReference type="InParanoid" id="A0A0J6WWB3"/>
<dbReference type="InterPro" id="IPR001647">
    <property type="entry name" value="HTH_TetR"/>
</dbReference>
<evidence type="ECO:0000256" key="1">
    <source>
        <dbReference type="ARBA" id="ARBA00022491"/>
    </source>
</evidence>
<keyword evidence="1" id="KW-0678">Repressor</keyword>
<dbReference type="STRING" id="39029.BSR42_02870"/>
<gene>
    <name evidence="7" type="ORF">AB840_00020</name>
</gene>
<dbReference type="GO" id="GO:0003700">
    <property type="term" value="F:DNA-binding transcription factor activity"/>
    <property type="evidence" value="ECO:0007669"/>
    <property type="project" value="TreeGrafter"/>
</dbReference>
<dbReference type="SUPFAM" id="SSF46689">
    <property type="entry name" value="Homeodomain-like"/>
    <property type="match status" value="1"/>
</dbReference>
<evidence type="ECO:0000256" key="3">
    <source>
        <dbReference type="ARBA" id="ARBA00023125"/>
    </source>
</evidence>
<keyword evidence="4" id="KW-0804">Transcription</keyword>
<dbReference type="PANTHER" id="PTHR30055">
    <property type="entry name" value="HTH-TYPE TRANSCRIPTIONAL REGULATOR RUTR"/>
    <property type="match status" value="1"/>
</dbReference>
<evidence type="ECO:0000256" key="4">
    <source>
        <dbReference type="ARBA" id="ARBA00023163"/>
    </source>
</evidence>
<evidence type="ECO:0000256" key="2">
    <source>
        <dbReference type="ARBA" id="ARBA00023015"/>
    </source>
</evidence>
<evidence type="ECO:0000259" key="6">
    <source>
        <dbReference type="PROSITE" id="PS50977"/>
    </source>
</evidence>
<dbReference type="InterPro" id="IPR009057">
    <property type="entry name" value="Homeodomain-like_sf"/>
</dbReference>
<dbReference type="Pfam" id="PF00440">
    <property type="entry name" value="TetR_N"/>
    <property type="match status" value="1"/>
</dbReference>
<accession>A0A0J6WWB3</accession>
<dbReference type="PRINTS" id="PR00455">
    <property type="entry name" value="HTHTETR"/>
</dbReference>
<proteinExistence type="predicted"/>
<dbReference type="PATRIC" id="fig|1122219.3.peg.5"/>
<dbReference type="EMBL" id="LEKT01000001">
    <property type="protein sequence ID" value="KMO87820.1"/>
    <property type="molecule type" value="Genomic_DNA"/>
</dbReference>
<dbReference type="InterPro" id="IPR050109">
    <property type="entry name" value="HTH-type_TetR-like_transc_reg"/>
</dbReference>
<evidence type="ECO:0000313" key="8">
    <source>
        <dbReference type="Proteomes" id="UP000036503"/>
    </source>
</evidence>
<sequence>MPKGMITKELILEVSRSLLREQGWTAITIRTVAAACGVSVGSIYNYFDSKSELVMATVASIWQYLFHTDEDKWKSLCFSDYIVWLFQNIEQRSRTYPGFFAAHPLHFQSEDKEKGRQLMAASQRHIRKQLYDILMQDTAVRPKAFTSQFTAEKFIDLIFSFLLAALLQENYDTSAIIEVIRRILY</sequence>
<organism evidence="7 8">
    <name type="scientific">Megasphaera cerevisiae DSM 20462</name>
    <dbReference type="NCBI Taxonomy" id="1122219"/>
    <lineage>
        <taxon>Bacteria</taxon>
        <taxon>Bacillati</taxon>
        <taxon>Bacillota</taxon>
        <taxon>Negativicutes</taxon>
        <taxon>Veillonellales</taxon>
        <taxon>Veillonellaceae</taxon>
        <taxon>Megasphaera</taxon>
    </lineage>
</organism>
<dbReference type="Gene3D" id="1.10.357.10">
    <property type="entry name" value="Tetracycline Repressor, domain 2"/>
    <property type="match status" value="1"/>
</dbReference>
<dbReference type="RefSeq" id="WP_048512777.1">
    <property type="nucleotide sequence ID" value="NZ_FUXD01000005.1"/>
</dbReference>
<name>A0A0J6WWB3_9FIRM</name>
<comment type="caution">
    <text evidence="7">The sequence shown here is derived from an EMBL/GenBank/DDBJ whole genome shotgun (WGS) entry which is preliminary data.</text>
</comment>
<dbReference type="Proteomes" id="UP000036503">
    <property type="component" value="Unassembled WGS sequence"/>
</dbReference>
<feature type="DNA-binding region" description="H-T-H motif" evidence="5">
    <location>
        <begin position="28"/>
        <end position="47"/>
    </location>
</feature>
<feature type="domain" description="HTH tetR-type" evidence="6">
    <location>
        <begin position="5"/>
        <end position="65"/>
    </location>
</feature>
<dbReference type="PANTHER" id="PTHR30055:SF175">
    <property type="entry name" value="HTH-TYPE TRANSCRIPTIONAL REPRESSOR KSTR2"/>
    <property type="match status" value="1"/>
</dbReference>
<keyword evidence="3 5" id="KW-0238">DNA-binding</keyword>
<dbReference type="OrthoDB" id="9812993at2"/>
<protein>
    <submittedName>
        <fullName evidence="7">TetR family transcriptional regulator</fullName>
    </submittedName>
</protein>
<dbReference type="AlphaFoldDB" id="A0A0J6WWB3"/>
<evidence type="ECO:0000313" key="7">
    <source>
        <dbReference type="EMBL" id="KMO87820.1"/>
    </source>
</evidence>
<keyword evidence="2" id="KW-0805">Transcription regulation</keyword>